<dbReference type="Pfam" id="PF00149">
    <property type="entry name" value="Metallophos"/>
    <property type="match status" value="1"/>
</dbReference>
<dbReference type="InterPro" id="IPR004843">
    <property type="entry name" value="Calcineurin-like_PHP"/>
</dbReference>
<evidence type="ECO:0000313" key="3">
    <source>
        <dbReference type="Proteomes" id="UP000241421"/>
    </source>
</evidence>
<dbReference type="EMBL" id="PXWF02000046">
    <property type="protein sequence ID" value="PWF55096.1"/>
    <property type="molecule type" value="Genomic_DNA"/>
</dbReference>
<comment type="caution">
    <text evidence="2">The sequence shown here is derived from an EMBL/GenBank/DDBJ whole genome shotgun (WGS) entry which is preliminary data.</text>
</comment>
<accession>A0A2U2I5R1</accession>
<dbReference type="RefSeq" id="WP_106756113.1">
    <property type="nucleotide sequence ID" value="NZ_PXWF02000046.1"/>
</dbReference>
<dbReference type="PANTHER" id="PTHR43143">
    <property type="entry name" value="METALLOPHOSPHOESTERASE, CALCINEURIN SUPERFAMILY"/>
    <property type="match status" value="1"/>
</dbReference>
<dbReference type="SUPFAM" id="SSF56300">
    <property type="entry name" value="Metallo-dependent phosphatases"/>
    <property type="match status" value="1"/>
</dbReference>
<evidence type="ECO:0000313" key="2">
    <source>
        <dbReference type="EMBL" id="PWF55096.1"/>
    </source>
</evidence>
<proteinExistence type="predicted"/>
<dbReference type="PANTHER" id="PTHR43143:SF1">
    <property type="entry name" value="SERINE_THREONINE-PROTEIN PHOSPHATASE CPPED1"/>
    <property type="match status" value="1"/>
</dbReference>
<dbReference type="AlphaFoldDB" id="A0A2U2I5R1"/>
<dbReference type="GO" id="GO:0016787">
    <property type="term" value="F:hydrolase activity"/>
    <property type="evidence" value="ECO:0007669"/>
    <property type="project" value="InterPro"/>
</dbReference>
<evidence type="ECO:0000259" key="1">
    <source>
        <dbReference type="Pfam" id="PF00149"/>
    </source>
</evidence>
<dbReference type="OrthoDB" id="9804511at2"/>
<dbReference type="InterPro" id="IPR029052">
    <property type="entry name" value="Metallo-depent_PP-like"/>
</dbReference>
<protein>
    <submittedName>
        <fullName evidence="2">Alkaline phosphatase</fullName>
    </submittedName>
</protein>
<organism evidence="2 3">
    <name type="scientific">Massilia glaciei</name>
    <dbReference type="NCBI Taxonomy" id="1524097"/>
    <lineage>
        <taxon>Bacteria</taxon>
        <taxon>Pseudomonadati</taxon>
        <taxon>Pseudomonadota</taxon>
        <taxon>Betaproteobacteria</taxon>
        <taxon>Burkholderiales</taxon>
        <taxon>Oxalobacteraceae</taxon>
        <taxon>Telluria group</taxon>
        <taxon>Massilia</taxon>
    </lineage>
</organism>
<keyword evidence="3" id="KW-1185">Reference proteome</keyword>
<feature type="domain" description="Calcineurin-like phosphoesterase" evidence="1">
    <location>
        <begin position="24"/>
        <end position="199"/>
    </location>
</feature>
<dbReference type="InterPro" id="IPR051918">
    <property type="entry name" value="STPP_CPPED1"/>
</dbReference>
<sequence length="285" mass="30864">LAHDAGAAQAAGPGHVVYAAGDIASCHGRDARHSGAAATADLVAGRLAHEPRARVLLLGDIVYGGGTEALFNTCFGPTWGRFKERTHPAPGNHEYISPGARGYFDYFGAAAGPGHYSLALGNWRLYSLDSNLAGPAKAAQLDWLRAELARDPSRCTLAFWHHPLYSSGVHGSLGAMRAEWELLHRHGAEIVLSAHDHDYERFAPQDAHGKLDRTRGVRQFVAGMGGAYRTPFLLPLANSERRDASRTGVLRLRLRDDGYEWELLEASYDGFPHGPEPDQGKGSCH</sequence>
<gene>
    <name evidence="2" type="ORF">C7C56_003525</name>
</gene>
<feature type="non-terminal residue" evidence="2">
    <location>
        <position position="1"/>
    </location>
</feature>
<reference evidence="2 3" key="1">
    <citation type="submission" date="2018-04" db="EMBL/GenBank/DDBJ databases">
        <title>Massilia violaceinigra sp. nov., a novel purple-pigmented bacterium isolated from Tianshan glacier, Xinjiang, China.</title>
        <authorList>
            <person name="Wang H."/>
        </authorList>
    </citation>
    <scope>NUCLEOTIDE SEQUENCE [LARGE SCALE GENOMIC DNA]</scope>
    <source>
        <strain evidence="2 3">B448-2</strain>
    </source>
</reference>
<dbReference type="Proteomes" id="UP000241421">
    <property type="component" value="Unassembled WGS sequence"/>
</dbReference>
<name>A0A2U2I5R1_9BURK</name>
<dbReference type="Gene3D" id="3.60.21.10">
    <property type="match status" value="1"/>
</dbReference>